<dbReference type="PANTHER" id="PTHR33376">
    <property type="match status" value="1"/>
</dbReference>
<dbReference type="RefSeq" id="WP_092376192.1">
    <property type="nucleotide sequence ID" value="NZ_FORX01000013.1"/>
</dbReference>
<keyword evidence="4" id="KW-1185">Reference proteome</keyword>
<dbReference type="AlphaFoldDB" id="A0A1I3WHR1"/>
<protein>
    <submittedName>
        <fullName evidence="3">TRAP-type C4-dicarboxylate transport system, substrate-binding protein</fullName>
    </submittedName>
</protein>
<dbReference type="InterPro" id="IPR038404">
    <property type="entry name" value="TRAP_DctP_sf"/>
</dbReference>
<gene>
    <name evidence="3" type="ORF">SAMN04488082_11346</name>
</gene>
<proteinExistence type="predicted"/>
<accession>A0A1I3WHR1</accession>
<keyword evidence="1 2" id="KW-0732">Signal</keyword>
<name>A0A1I3WHR1_9BACT</name>
<evidence type="ECO:0000313" key="3">
    <source>
        <dbReference type="EMBL" id="SFK06982.1"/>
    </source>
</evidence>
<dbReference type="Proteomes" id="UP000198635">
    <property type="component" value="Unassembled WGS sequence"/>
</dbReference>
<dbReference type="Pfam" id="PF03480">
    <property type="entry name" value="DctP"/>
    <property type="match status" value="1"/>
</dbReference>
<dbReference type="GO" id="GO:0055085">
    <property type="term" value="P:transmembrane transport"/>
    <property type="evidence" value="ECO:0007669"/>
    <property type="project" value="InterPro"/>
</dbReference>
<dbReference type="OrthoDB" id="8912194at2"/>
<dbReference type="NCBIfam" id="NF037995">
    <property type="entry name" value="TRAP_S1"/>
    <property type="match status" value="1"/>
</dbReference>
<dbReference type="CDD" id="cd13665">
    <property type="entry name" value="PBP2_TRAP_Dctp3_4"/>
    <property type="match status" value="1"/>
</dbReference>
<dbReference type="EMBL" id="FORX01000013">
    <property type="protein sequence ID" value="SFK06982.1"/>
    <property type="molecule type" value="Genomic_DNA"/>
</dbReference>
<organism evidence="3 4">
    <name type="scientific">Desulfomicrobium apsheronum</name>
    <dbReference type="NCBI Taxonomy" id="52560"/>
    <lineage>
        <taxon>Bacteria</taxon>
        <taxon>Pseudomonadati</taxon>
        <taxon>Thermodesulfobacteriota</taxon>
        <taxon>Desulfovibrionia</taxon>
        <taxon>Desulfovibrionales</taxon>
        <taxon>Desulfomicrobiaceae</taxon>
        <taxon>Desulfomicrobium</taxon>
    </lineage>
</organism>
<evidence type="ECO:0000313" key="4">
    <source>
        <dbReference type="Proteomes" id="UP000198635"/>
    </source>
</evidence>
<evidence type="ECO:0000256" key="2">
    <source>
        <dbReference type="SAM" id="SignalP"/>
    </source>
</evidence>
<sequence>MRLFLRVATLAFVVLGFSAQAIAAGPAKLSYSNFFPPTHIQSILAEEWCREVEARSNGQVVIDYYPAGTLTKPKDCYDGVVQRISDIGLSALGYTKGRFPVLSGVDLPMGYTTGVQATALANAVYDQFKPKEFDDVHVLYFHAHGPGKLHTAGKAVISMEELKGMKIRATGNSASVISALGGNPVAMSMPDSYQSIQKGVVNGGIYPVETNKGWKMGEVVDYLTDTTAVAYTTTFFVVINKDVWVSLSPEVQKAMTEVSQDWIPRHGKAWDDSDKEGLEFFLAQEGNAVVTLEPAEAERWTKAMEPIFGEYEAECAKAGADGKAVLDFMRANLK</sequence>
<dbReference type="InterPro" id="IPR018389">
    <property type="entry name" value="DctP_fam"/>
</dbReference>
<dbReference type="STRING" id="52560.SAMN04488082_11346"/>
<dbReference type="Gene3D" id="3.40.190.170">
    <property type="entry name" value="Bacterial extracellular solute-binding protein, family 7"/>
    <property type="match status" value="1"/>
</dbReference>
<dbReference type="PANTHER" id="PTHR33376:SF15">
    <property type="entry name" value="BLL6794 PROTEIN"/>
    <property type="match status" value="1"/>
</dbReference>
<evidence type="ECO:0000256" key="1">
    <source>
        <dbReference type="ARBA" id="ARBA00022729"/>
    </source>
</evidence>
<feature type="chain" id="PRO_5011739206" evidence="2">
    <location>
        <begin position="24"/>
        <end position="334"/>
    </location>
</feature>
<feature type="signal peptide" evidence="2">
    <location>
        <begin position="1"/>
        <end position="23"/>
    </location>
</feature>
<reference evidence="4" key="1">
    <citation type="submission" date="2016-10" db="EMBL/GenBank/DDBJ databases">
        <authorList>
            <person name="Varghese N."/>
            <person name="Submissions S."/>
        </authorList>
    </citation>
    <scope>NUCLEOTIDE SEQUENCE [LARGE SCALE GENOMIC DNA]</scope>
    <source>
        <strain evidence="4">DSM 5918</strain>
    </source>
</reference>